<evidence type="ECO:0000313" key="3">
    <source>
        <dbReference type="Proteomes" id="UP001332192"/>
    </source>
</evidence>
<dbReference type="PANTHER" id="PTHR43685">
    <property type="entry name" value="GLYCOSYLTRANSFERASE"/>
    <property type="match status" value="1"/>
</dbReference>
<dbReference type="PANTHER" id="PTHR43685:SF3">
    <property type="entry name" value="SLR2126 PROTEIN"/>
    <property type="match status" value="1"/>
</dbReference>
<dbReference type="InterPro" id="IPR001173">
    <property type="entry name" value="Glyco_trans_2-like"/>
</dbReference>
<organism evidence="2 3">
    <name type="scientific">Carboxydichorda subterranea</name>
    <dbReference type="NCBI Taxonomy" id="3109565"/>
    <lineage>
        <taxon>Bacteria</taxon>
        <taxon>Bacillati</taxon>
        <taxon>Bacillota</taxon>
        <taxon>Limnochordia</taxon>
        <taxon>Limnochordales</taxon>
        <taxon>Geochordaceae</taxon>
        <taxon>Carboxydichorda</taxon>
    </lineage>
</organism>
<dbReference type="GO" id="GO:0016757">
    <property type="term" value="F:glycosyltransferase activity"/>
    <property type="evidence" value="ECO:0007669"/>
    <property type="project" value="UniProtKB-KW"/>
</dbReference>
<keyword evidence="3" id="KW-1185">Reference proteome</keyword>
<reference evidence="2 3" key="1">
    <citation type="journal article" date="2024" name="Front. Microbiol.">
        <title>Novel thermophilic genera Geochorda gen. nov. and Carboxydochorda gen. nov. from the deep terrestrial subsurface reveal the ecophysiological diversity in the class Limnochordia.</title>
        <authorList>
            <person name="Karnachuk O.V."/>
            <person name="Lukina A.P."/>
            <person name="Avakyan M.R."/>
            <person name="Kadnikov V.V."/>
            <person name="Begmatov S."/>
            <person name="Beletsky A.V."/>
            <person name="Vlasova K.G."/>
            <person name="Novikov A.A."/>
            <person name="Shcherbakova V.A."/>
            <person name="Mardanov A.V."/>
            <person name="Ravin N.V."/>
        </authorList>
    </citation>
    <scope>NUCLEOTIDE SEQUENCE [LARGE SCALE GENOMIC DNA]</scope>
    <source>
        <strain evidence="2 3">L945</strain>
    </source>
</reference>
<dbReference type="Pfam" id="PF00535">
    <property type="entry name" value="Glycos_transf_2"/>
    <property type="match status" value="1"/>
</dbReference>
<sequence>MQATVIIATYNRARILDHALRALGSQTLDPAAFEVVIADDASTDDTPDVVALHRRKGLPVRLLPLDHHVGAAAARNEAIRASTGELLVFIDSDIIVVPSFLEEHLASHRRWGRGIVTGPAMLIRSLEEIARRRFTVWDWSSAPFAGGNASVRREDALAAGLFDESFVELGWEDVEFGLRLKAMGLRTRFNVKAAAYHFKPDPPDPEKLAAYAASQGRMAVHLIHKHPGAEARLATGLNPVGMAIDWLASIGDWDLRLARWVLARTDDASPSRLRTLALKQLYNRTYFKAAREALSTASSAGSAEALPPS</sequence>
<dbReference type="Gene3D" id="3.90.550.10">
    <property type="entry name" value="Spore Coat Polysaccharide Biosynthesis Protein SpsA, Chain A"/>
    <property type="match status" value="1"/>
</dbReference>
<proteinExistence type="predicted"/>
<feature type="domain" description="Glycosyltransferase 2-like" evidence="1">
    <location>
        <begin position="4"/>
        <end position="124"/>
    </location>
</feature>
<protein>
    <submittedName>
        <fullName evidence="2">Glycosyltransferase</fullName>
        <ecNumber evidence="2">2.4.-.-</ecNumber>
    </submittedName>
</protein>
<name>A0ABZ1BZV8_9FIRM</name>
<dbReference type="InterPro" id="IPR029044">
    <property type="entry name" value="Nucleotide-diphossugar_trans"/>
</dbReference>
<keyword evidence="2" id="KW-0328">Glycosyltransferase</keyword>
<dbReference type="EMBL" id="CP141615">
    <property type="protein sequence ID" value="WRP18369.1"/>
    <property type="molecule type" value="Genomic_DNA"/>
</dbReference>
<dbReference type="RefSeq" id="WP_324717640.1">
    <property type="nucleotide sequence ID" value="NZ_CP141615.1"/>
</dbReference>
<dbReference type="Proteomes" id="UP001332192">
    <property type="component" value="Chromosome"/>
</dbReference>
<evidence type="ECO:0000259" key="1">
    <source>
        <dbReference type="Pfam" id="PF00535"/>
    </source>
</evidence>
<dbReference type="EC" id="2.4.-.-" evidence="2"/>
<gene>
    <name evidence="2" type="ORF">U7230_05000</name>
</gene>
<dbReference type="SUPFAM" id="SSF53448">
    <property type="entry name" value="Nucleotide-diphospho-sugar transferases"/>
    <property type="match status" value="1"/>
</dbReference>
<evidence type="ECO:0000313" key="2">
    <source>
        <dbReference type="EMBL" id="WRP18369.1"/>
    </source>
</evidence>
<accession>A0ABZ1BZV8</accession>
<keyword evidence="2" id="KW-0808">Transferase</keyword>
<dbReference type="InterPro" id="IPR050834">
    <property type="entry name" value="Glycosyltransf_2"/>
</dbReference>